<dbReference type="InterPro" id="IPR011990">
    <property type="entry name" value="TPR-like_helical_dom_sf"/>
</dbReference>
<name>A0A554LJT0_9BACT</name>
<dbReference type="AlphaFoldDB" id="A0A554LJT0"/>
<sequence>MIQEKASNKKAILFIALIVLFLIYKNLTSQKPIGEQNTINIQPPELYQADKTSDETQALLNENKNAEELAWIAKDKIENDKIADAIAILETAVQSDPKYRDGFYLLGYGYLKNIEKNGLEIDKNNQKIDESNYVIQLTDLDKAEIALASAKRIDPIDGKIYELLAIVADLKGDTPLAENYEKKAEEFKI</sequence>
<comment type="caution">
    <text evidence="1">The sequence shown here is derived from an EMBL/GenBank/DDBJ whole genome shotgun (WGS) entry which is preliminary data.</text>
</comment>
<dbReference type="Gene3D" id="1.25.40.10">
    <property type="entry name" value="Tetratricopeptide repeat domain"/>
    <property type="match status" value="1"/>
</dbReference>
<protein>
    <recommendedName>
        <fullName evidence="3">Tetratricopeptide repeat protein</fullName>
    </recommendedName>
</protein>
<dbReference type="Proteomes" id="UP000315589">
    <property type="component" value="Unassembled WGS sequence"/>
</dbReference>
<gene>
    <name evidence="1" type="ORF">CEN91_296</name>
</gene>
<evidence type="ECO:0000313" key="2">
    <source>
        <dbReference type="Proteomes" id="UP000315589"/>
    </source>
</evidence>
<proteinExistence type="predicted"/>
<organism evidence="1 2">
    <name type="scientific">Candidatus Berkelbacteria bacterium Licking1014_85</name>
    <dbReference type="NCBI Taxonomy" id="2017148"/>
    <lineage>
        <taxon>Bacteria</taxon>
        <taxon>Candidatus Berkelbacteria</taxon>
    </lineage>
</organism>
<evidence type="ECO:0000313" key="1">
    <source>
        <dbReference type="EMBL" id="TSC93120.1"/>
    </source>
</evidence>
<reference evidence="1 2" key="1">
    <citation type="submission" date="2017-07" db="EMBL/GenBank/DDBJ databases">
        <title>Mechanisms for carbon and nitrogen cycling indicate functional differentiation within the Candidate Phyla Radiation.</title>
        <authorList>
            <person name="Danczak R.E."/>
            <person name="Johnston M.D."/>
            <person name="Kenah C."/>
            <person name="Slattery M."/>
            <person name="Wrighton K.C."/>
            <person name="Wilkins M.J."/>
        </authorList>
    </citation>
    <scope>NUCLEOTIDE SEQUENCE [LARGE SCALE GENOMIC DNA]</scope>
    <source>
        <strain evidence="1">Licking1014_85</strain>
    </source>
</reference>
<dbReference type="EMBL" id="VMGI01000035">
    <property type="protein sequence ID" value="TSC93120.1"/>
    <property type="molecule type" value="Genomic_DNA"/>
</dbReference>
<accession>A0A554LJT0</accession>
<dbReference type="SUPFAM" id="SSF48452">
    <property type="entry name" value="TPR-like"/>
    <property type="match status" value="1"/>
</dbReference>
<evidence type="ECO:0008006" key="3">
    <source>
        <dbReference type="Google" id="ProtNLM"/>
    </source>
</evidence>